<sequence length="414" mass="43912">MRVPTFVIVGAGLAGARAAEAIRSEGFDGGIVLLAGENEFPYARPPLSKDYLAGTSARDTIDVHPAEWYRDRGIDVRLGNRVTGLALDTHEVNLGEGRSVRYDKLLLATGASSRRFPGPGAALDGVHHLRTVGESQALRADVEAGTRQVVIIGAGWIGLEVAAAARGYGNAVTVLGRESTPLAAVVGAEVGSVFAELHRVNGVELRMGTRPVDLTGASGRVTGVVLSTGEIVPADVVVVGIGAVPNTELARDAGLAVDDGIVVDAAFRSIDPDVYAVGDVASVFHPALRHNLRIEHWDNAERAGAAAGRSMLDQAISYDAIPYFYTDQFDLGMEYSGYRSRARDAEVVFRGDRAGREFMAFWVADGQVVAGLNVNVWNVNETVQRFIRTGVRVDASRLADESIALDELLAGAPD</sequence>
<dbReference type="InterPro" id="IPR036188">
    <property type="entry name" value="FAD/NAD-bd_sf"/>
</dbReference>
<evidence type="ECO:0000256" key="3">
    <source>
        <dbReference type="ARBA" id="ARBA00022827"/>
    </source>
</evidence>
<keyword evidence="4" id="KW-0560">Oxidoreductase</keyword>
<dbReference type="Pfam" id="PF07992">
    <property type="entry name" value="Pyr_redox_2"/>
    <property type="match status" value="1"/>
</dbReference>
<dbReference type="InterPro" id="IPR028202">
    <property type="entry name" value="Reductase_C"/>
</dbReference>
<dbReference type="SUPFAM" id="SSF51905">
    <property type="entry name" value="FAD/NAD(P)-binding domain"/>
    <property type="match status" value="2"/>
</dbReference>
<protein>
    <submittedName>
        <fullName evidence="7">NAD(P)/FAD-dependent oxidoreductase</fullName>
    </submittedName>
</protein>
<dbReference type="SUPFAM" id="SSF55424">
    <property type="entry name" value="FAD/NAD-linked reductases, dimerisation (C-terminal) domain"/>
    <property type="match status" value="1"/>
</dbReference>
<gene>
    <name evidence="7" type="ORF">E3T49_07460</name>
</gene>
<dbReference type="Gene3D" id="3.30.390.30">
    <property type="match status" value="1"/>
</dbReference>
<dbReference type="InterPro" id="IPR016156">
    <property type="entry name" value="FAD/NAD-linked_Rdtase_dimer_sf"/>
</dbReference>
<feature type="domain" description="Reductase C-terminal" evidence="6">
    <location>
        <begin position="323"/>
        <end position="409"/>
    </location>
</feature>
<organism evidence="7 8">
    <name type="scientific">Cryobacterium cryoconiti</name>
    <dbReference type="NCBI Taxonomy" id="1259239"/>
    <lineage>
        <taxon>Bacteria</taxon>
        <taxon>Bacillati</taxon>
        <taxon>Actinomycetota</taxon>
        <taxon>Actinomycetes</taxon>
        <taxon>Micrococcales</taxon>
        <taxon>Microbacteriaceae</taxon>
        <taxon>Cryobacterium</taxon>
    </lineage>
</organism>
<accession>A0A4Y8JVJ4</accession>
<evidence type="ECO:0000259" key="6">
    <source>
        <dbReference type="Pfam" id="PF14759"/>
    </source>
</evidence>
<dbReference type="Pfam" id="PF14759">
    <property type="entry name" value="Reductase_C"/>
    <property type="match status" value="1"/>
</dbReference>
<dbReference type="InterPro" id="IPR023753">
    <property type="entry name" value="FAD/NAD-binding_dom"/>
</dbReference>
<feature type="domain" description="FAD/NAD(P)-binding" evidence="5">
    <location>
        <begin position="6"/>
        <end position="304"/>
    </location>
</feature>
<proteinExistence type="predicted"/>
<dbReference type="PRINTS" id="PR00368">
    <property type="entry name" value="FADPNR"/>
</dbReference>
<dbReference type="Proteomes" id="UP000297472">
    <property type="component" value="Unassembled WGS sequence"/>
</dbReference>
<keyword evidence="3" id="KW-0274">FAD</keyword>
<evidence type="ECO:0000313" key="7">
    <source>
        <dbReference type="EMBL" id="TFD30687.1"/>
    </source>
</evidence>
<dbReference type="OrthoDB" id="1145at2"/>
<comment type="caution">
    <text evidence="7">The sequence shown here is derived from an EMBL/GenBank/DDBJ whole genome shotgun (WGS) entry which is preliminary data.</text>
</comment>
<dbReference type="EMBL" id="SOHA01000020">
    <property type="protein sequence ID" value="TFD30687.1"/>
    <property type="molecule type" value="Genomic_DNA"/>
</dbReference>
<evidence type="ECO:0000256" key="2">
    <source>
        <dbReference type="ARBA" id="ARBA00022630"/>
    </source>
</evidence>
<dbReference type="PANTHER" id="PTHR43557:SF2">
    <property type="entry name" value="RIESKE DOMAIN-CONTAINING PROTEIN-RELATED"/>
    <property type="match status" value="1"/>
</dbReference>
<dbReference type="PRINTS" id="PR00411">
    <property type="entry name" value="PNDRDTASEI"/>
</dbReference>
<keyword evidence="2" id="KW-0285">Flavoprotein</keyword>
<keyword evidence="8" id="KW-1185">Reference proteome</keyword>
<dbReference type="PANTHER" id="PTHR43557">
    <property type="entry name" value="APOPTOSIS-INDUCING FACTOR 1"/>
    <property type="match status" value="1"/>
</dbReference>
<dbReference type="GO" id="GO:0016651">
    <property type="term" value="F:oxidoreductase activity, acting on NAD(P)H"/>
    <property type="evidence" value="ECO:0007669"/>
    <property type="project" value="TreeGrafter"/>
</dbReference>
<comment type="cofactor">
    <cofactor evidence="1">
        <name>FAD</name>
        <dbReference type="ChEBI" id="CHEBI:57692"/>
    </cofactor>
</comment>
<dbReference type="InterPro" id="IPR050446">
    <property type="entry name" value="FAD-oxidoreductase/Apoptosis"/>
</dbReference>
<name>A0A4Y8JVJ4_9MICO</name>
<dbReference type="RefSeq" id="WP_134424340.1">
    <property type="nucleotide sequence ID" value="NZ_SOHA01000020.1"/>
</dbReference>
<evidence type="ECO:0000256" key="1">
    <source>
        <dbReference type="ARBA" id="ARBA00001974"/>
    </source>
</evidence>
<dbReference type="AlphaFoldDB" id="A0A4Y8JVJ4"/>
<evidence type="ECO:0000313" key="8">
    <source>
        <dbReference type="Proteomes" id="UP000297472"/>
    </source>
</evidence>
<dbReference type="Gene3D" id="3.50.50.60">
    <property type="entry name" value="FAD/NAD(P)-binding domain"/>
    <property type="match status" value="2"/>
</dbReference>
<evidence type="ECO:0000256" key="4">
    <source>
        <dbReference type="ARBA" id="ARBA00023002"/>
    </source>
</evidence>
<reference evidence="7 8" key="1">
    <citation type="submission" date="2019-03" db="EMBL/GenBank/DDBJ databases">
        <title>Genomics of glacier-inhabiting Cryobacterium strains.</title>
        <authorList>
            <person name="Liu Q."/>
            <person name="Xin Y.-H."/>
        </authorList>
    </citation>
    <scope>NUCLEOTIDE SEQUENCE [LARGE SCALE GENOMIC DNA]</scope>
    <source>
        <strain evidence="7 8">TMT1-51</strain>
    </source>
</reference>
<dbReference type="GO" id="GO:0005737">
    <property type="term" value="C:cytoplasm"/>
    <property type="evidence" value="ECO:0007669"/>
    <property type="project" value="TreeGrafter"/>
</dbReference>
<evidence type="ECO:0000259" key="5">
    <source>
        <dbReference type="Pfam" id="PF07992"/>
    </source>
</evidence>